<evidence type="ECO:0000313" key="2">
    <source>
        <dbReference type="EMBL" id="RIV86328.1"/>
    </source>
</evidence>
<comment type="caution">
    <text evidence="2">The sequence shown here is derived from an EMBL/GenBank/DDBJ whole genome shotgun (WGS) entry which is preliminary data.</text>
</comment>
<keyword evidence="3" id="KW-1185">Reference proteome</keyword>
<organism evidence="2 3">
    <name type="scientific">Aurantiacibacter xanthus</name>
    <dbReference type="NCBI Taxonomy" id="1784712"/>
    <lineage>
        <taxon>Bacteria</taxon>
        <taxon>Pseudomonadati</taxon>
        <taxon>Pseudomonadota</taxon>
        <taxon>Alphaproteobacteria</taxon>
        <taxon>Sphingomonadales</taxon>
        <taxon>Erythrobacteraceae</taxon>
        <taxon>Aurantiacibacter</taxon>
    </lineage>
</organism>
<feature type="region of interest" description="Disordered" evidence="1">
    <location>
        <begin position="1"/>
        <end position="25"/>
    </location>
</feature>
<protein>
    <submittedName>
        <fullName evidence="2">Uncharacterized protein</fullName>
    </submittedName>
</protein>
<dbReference type="RefSeq" id="WP_119592749.1">
    <property type="nucleotide sequence ID" value="NZ_QXFM01000087.1"/>
</dbReference>
<sequence length="118" mass="13498">MQESEAHSGPHNAQANGDLPTPIDDTNDTFWSTGLPIVLPYPFALVEIDYPSSIHAGRPQIRERNAQLARELQSPTRLDKLRRSLSRRKSDLALRGFDKNAVNRLSRYHEEIYAAFRR</sequence>
<accession>A0A3A1P3X6</accession>
<dbReference type="EMBL" id="QXFM01000087">
    <property type="protein sequence ID" value="RIV86328.1"/>
    <property type="molecule type" value="Genomic_DNA"/>
</dbReference>
<dbReference type="OrthoDB" id="259382at2"/>
<evidence type="ECO:0000256" key="1">
    <source>
        <dbReference type="SAM" id="MobiDB-lite"/>
    </source>
</evidence>
<proteinExistence type="predicted"/>
<reference evidence="2 3" key="1">
    <citation type="submission" date="2018-08" db="EMBL/GenBank/DDBJ databases">
        <title>Erythrobacter zhengii sp.nov., a bacterium isolated from deep-sea sediment.</title>
        <authorList>
            <person name="Fang C."/>
            <person name="Wu Y.-H."/>
            <person name="Sun C."/>
            <person name="Wang H."/>
            <person name="Cheng H."/>
            <person name="Meng F.-X."/>
            <person name="Wang C.-S."/>
            <person name="Xu X.-W."/>
        </authorList>
    </citation>
    <scope>NUCLEOTIDE SEQUENCE [LARGE SCALE GENOMIC DNA]</scope>
    <source>
        <strain evidence="2 3">CCTCC AB 2015396</strain>
    </source>
</reference>
<gene>
    <name evidence="2" type="ORF">D2V17_09545</name>
</gene>
<evidence type="ECO:0000313" key="3">
    <source>
        <dbReference type="Proteomes" id="UP000265366"/>
    </source>
</evidence>
<dbReference type="AlphaFoldDB" id="A0A3A1P3X6"/>
<dbReference type="Proteomes" id="UP000265366">
    <property type="component" value="Unassembled WGS sequence"/>
</dbReference>
<name>A0A3A1P3X6_9SPHN</name>